<protein>
    <submittedName>
        <fullName evidence="1">Uncharacterized protein</fullName>
    </submittedName>
</protein>
<accession>A0ACB9ERD4</accession>
<dbReference type="EMBL" id="CM042034">
    <property type="protein sequence ID" value="KAI3761589.1"/>
    <property type="molecule type" value="Genomic_DNA"/>
</dbReference>
<evidence type="ECO:0000313" key="2">
    <source>
        <dbReference type="Proteomes" id="UP001056120"/>
    </source>
</evidence>
<name>A0ACB9ERD4_9ASTR</name>
<reference evidence="2" key="1">
    <citation type="journal article" date="2022" name="Mol. Ecol. Resour.">
        <title>The genomes of chicory, endive, great burdock and yacon provide insights into Asteraceae palaeo-polyploidization history and plant inulin production.</title>
        <authorList>
            <person name="Fan W."/>
            <person name="Wang S."/>
            <person name="Wang H."/>
            <person name="Wang A."/>
            <person name="Jiang F."/>
            <person name="Liu H."/>
            <person name="Zhao H."/>
            <person name="Xu D."/>
            <person name="Zhang Y."/>
        </authorList>
    </citation>
    <scope>NUCLEOTIDE SEQUENCE [LARGE SCALE GENOMIC DNA]</scope>
    <source>
        <strain evidence="2">cv. Yunnan</strain>
    </source>
</reference>
<comment type="caution">
    <text evidence="1">The sequence shown here is derived from an EMBL/GenBank/DDBJ whole genome shotgun (WGS) entry which is preliminary data.</text>
</comment>
<evidence type="ECO:0000313" key="1">
    <source>
        <dbReference type="EMBL" id="KAI3761589.1"/>
    </source>
</evidence>
<proteinExistence type="predicted"/>
<gene>
    <name evidence="1" type="ORF">L1987_52009</name>
</gene>
<dbReference type="Proteomes" id="UP001056120">
    <property type="component" value="Linkage Group LG17"/>
</dbReference>
<reference evidence="1 2" key="2">
    <citation type="journal article" date="2022" name="Mol. Ecol. Resour.">
        <title>The genomes of chicory, endive, great burdock and yacon provide insights into Asteraceae paleo-polyploidization history and plant inulin production.</title>
        <authorList>
            <person name="Fan W."/>
            <person name="Wang S."/>
            <person name="Wang H."/>
            <person name="Wang A."/>
            <person name="Jiang F."/>
            <person name="Liu H."/>
            <person name="Zhao H."/>
            <person name="Xu D."/>
            <person name="Zhang Y."/>
        </authorList>
    </citation>
    <scope>NUCLEOTIDE SEQUENCE [LARGE SCALE GENOMIC DNA]</scope>
    <source>
        <strain evidence="2">cv. Yunnan</strain>
        <tissue evidence="1">Leaves</tissue>
    </source>
</reference>
<keyword evidence="2" id="KW-1185">Reference proteome</keyword>
<organism evidence="1 2">
    <name type="scientific">Smallanthus sonchifolius</name>
    <dbReference type="NCBI Taxonomy" id="185202"/>
    <lineage>
        <taxon>Eukaryota</taxon>
        <taxon>Viridiplantae</taxon>
        <taxon>Streptophyta</taxon>
        <taxon>Embryophyta</taxon>
        <taxon>Tracheophyta</taxon>
        <taxon>Spermatophyta</taxon>
        <taxon>Magnoliopsida</taxon>
        <taxon>eudicotyledons</taxon>
        <taxon>Gunneridae</taxon>
        <taxon>Pentapetalae</taxon>
        <taxon>asterids</taxon>
        <taxon>campanulids</taxon>
        <taxon>Asterales</taxon>
        <taxon>Asteraceae</taxon>
        <taxon>Asteroideae</taxon>
        <taxon>Heliantheae alliance</taxon>
        <taxon>Millerieae</taxon>
        <taxon>Smallanthus</taxon>
    </lineage>
</organism>
<sequence length="108" mass="11666">MPTGTSLNKSISLFTGFLYFYGLPHHYSVLEPTSSGEASPVAEDAPAPPVAKDAATLPVIGKRVTDGGGFTVSVELEVKDFHLLPQEILFMVVERRRALAKGDHRRGT</sequence>